<feature type="transmembrane region" description="Helical" evidence="1">
    <location>
        <begin position="115"/>
        <end position="136"/>
    </location>
</feature>
<dbReference type="EMBL" id="CAUZLY010000009">
    <property type="protein sequence ID" value="CAK1248301.1"/>
    <property type="molecule type" value="Genomic_DNA"/>
</dbReference>
<feature type="transmembrane region" description="Helical" evidence="1">
    <location>
        <begin position="36"/>
        <end position="55"/>
    </location>
</feature>
<name>A0ABN9YVD8_9LACO</name>
<accession>A0ABN9YVD8</accession>
<feature type="transmembrane region" description="Helical" evidence="1">
    <location>
        <begin position="89"/>
        <end position="109"/>
    </location>
</feature>
<keyword evidence="1" id="KW-0812">Transmembrane</keyword>
<gene>
    <name evidence="2" type="ORF">R82641_BJNNKPBH_01109</name>
</gene>
<evidence type="ECO:0000313" key="3">
    <source>
        <dbReference type="Proteomes" id="UP001314200"/>
    </source>
</evidence>
<keyword evidence="3" id="KW-1185">Reference proteome</keyword>
<sequence>MSKTKKIIHTTFWFNNIWQGAFILAVLFANLKRYDYATFAVLIGFFVAFLESFTLKKVYNVKIGSTINLLDFISDERDKDIAYKVHTKLMTTYQLIIWVAIIFANDFLYENHLLFIVWIALALYIPIFNIMYYGIAMIKTDLNRSKQIY</sequence>
<keyword evidence="1" id="KW-0472">Membrane</keyword>
<comment type="caution">
    <text evidence="2">The sequence shown here is derived from an EMBL/GenBank/DDBJ whole genome shotgun (WGS) entry which is preliminary data.</text>
</comment>
<organism evidence="2 3">
    <name type="scientific">Fructobacillus cardui</name>
    <dbReference type="NCBI Taxonomy" id="2893170"/>
    <lineage>
        <taxon>Bacteria</taxon>
        <taxon>Bacillati</taxon>
        <taxon>Bacillota</taxon>
        <taxon>Bacilli</taxon>
        <taxon>Lactobacillales</taxon>
        <taxon>Lactobacillaceae</taxon>
        <taxon>Fructobacillus</taxon>
    </lineage>
</organism>
<proteinExistence type="predicted"/>
<evidence type="ECO:0000256" key="1">
    <source>
        <dbReference type="SAM" id="Phobius"/>
    </source>
</evidence>
<keyword evidence="1" id="KW-1133">Transmembrane helix</keyword>
<dbReference type="Proteomes" id="UP001314200">
    <property type="component" value="Unassembled WGS sequence"/>
</dbReference>
<feature type="transmembrane region" description="Helical" evidence="1">
    <location>
        <begin position="12"/>
        <end position="30"/>
    </location>
</feature>
<reference evidence="2 3" key="1">
    <citation type="submission" date="2023-10" db="EMBL/GenBank/DDBJ databases">
        <authorList>
            <person name="Botero Cardona J."/>
        </authorList>
    </citation>
    <scope>NUCLEOTIDE SEQUENCE [LARGE SCALE GENOMIC DNA]</scope>
    <source>
        <strain evidence="2 3">R-82641</strain>
    </source>
</reference>
<evidence type="ECO:0000313" key="2">
    <source>
        <dbReference type="EMBL" id="CAK1248301.1"/>
    </source>
</evidence>
<protein>
    <submittedName>
        <fullName evidence="2">Uncharacterized protein</fullName>
    </submittedName>
</protein>
<dbReference type="RefSeq" id="WP_338347098.1">
    <property type="nucleotide sequence ID" value="NZ_CAUZLS010000006.1"/>
</dbReference>